<feature type="binding site" evidence="10">
    <location>
        <position position="343"/>
    </location>
    <ligand>
        <name>Zn(2+)</name>
        <dbReference type="ChEBI" id="CHEBI:29105"/>
    </ligand>
</feature>
<comment type="subcellular location">
    <subcellularLocation>
        <location evidence="10">Cytoplasm</location>
    </subcellularLocation>
</comment>
<comment type="similarity">
    <text evidence="10">Belongs to the TRAFAC class YlqF/YawG GTPase family. RsgA subfamily.</text>
</comment>
<dbReference type="InterPro" id="IPR030378">
    <property type="entry name" value="G_CP_dom"/>
</dbReference>
<keyword evidence="7 10" id="KW-0862">Zinc</keyword>
<evidence type="ECO:0000259" key="13">
    <source>
        <dbReference type="PROSITE" id="PS51721"/>
    </source>
</evidence>
<dbReference type="GO" id="GO:0046872">
    <property type="term" value="F:metal ion binding"/>
    <property type="evidence" value="ECO:0007669"/>
    <property type="project" value="UniProtKB-KW"/>
</dbReference>
<feature type="domain" description="CP-type G" evidence="13">
    <location>
        <begin position="158"/>
        <end position="313"/>
    </location>
</feature>
<evidence type="ECO:0000256" key="6">
    <source>
        <dbReference type="ARBA" id="ARBA00022801"/>
    </source>
</evidence>
<evidence type="ECO:0000256" key="1">
    <source>
        <dbReference type="ARBA" id="ARBA00022490"/>
    </source>
</evidence>
<evidence type="ECO:0000256" key="11">
    <source>
        <dbReference type="SAM" id="MobiDB-lite"/>
    </source>
</evidence>
<comment type="caution">
    <text evidence="10">Lacks conserved residue(s) required for the propagation of feature annotation.</text>
</comment>
<evidence type="ECO:0000256" key="2">
    <source>
        <dbReference type="ARBA" id="ARBA00022517"/>
    </source>
</evidence>
<comment type="caution">
    <text evidence="14">The sequence shown here is derived from an EMBL/GenBank/DDBJ whole genome shotgun (WGS) entry which is preliminary data.</text>
</comment>
<sequence>MHSSERSPFPSSSSSSSSSPSSSSPSSPSGDSPSLPVGSAASPASPAAPSGSRAAAETESVPPALLAYGWSAALAEDFAAHRAAGLVPARLVRVDRGSCEAVTGDGRVRAEFGAEPAADPSAAPCSGDWAALLPGPRPTVQALLPRRTAIVRASAARDSHGQVLAANVDTIVVAVSLATWPDLGRLERLLALAWDSGATPVVALTQADRATDAAEAQEAVRPAAPGVEVLITSAHTGEGVPELAALLTGTVALIGVSGAGKSSLGNALLGAELLATGEVRAGDGKGRHTTVTRELFPLPGGGVLIDTPGLRSVGLHGTAEGVDRVFADIEELAAGCRFADCGHVAEPGCAVLAAVESGELPLRRLLSHRKLSRENEWAASRTDARLRAERAGRLREITRNQRAMYRVRGRKR</sequence>
<feature type="region of interest" description="Disordered" evidence="11">
    <location>
        <begin position="1"/>
        <end position="56"/>
    </location>
</feature>
<keyword evidence="9 10" id="KW-0342">GTP-binding</keyword>
<dbReference type="PANTHER" id="PTHR32120:SF10">
    <property type="entry name" value="SMALL RIBOSOMAL SUBUNIT BIOGENESIS GTPASE RSGA"/>
    <property type="match status" value="1"/>
</dbReference>
<comment type="cofactor">
    <cofactor evidence="10">
        <name>Zn(2+)</name>
        <dbReference type="ChEBI" id="CHEBI:29105"/>
    </cofactor>
    <text evidence="10">Binds 1 zinc ion per subunit.</text>
</comment>
<keyword evidence="8 10" id="KW-0694">RNA-binding</keyword>
<evidence type="ECO:0000256" key="8">
    <source>
        <dbReference type="ARBA" id="ARBA00022884"/>
    </source>
</evidence>
<dbReference type="InterPro" id="IPR004881">
    <property type="entry name" value="Ribosome_biogen_GTPase_RsgA"/>
</dbReference>
<reference evidence="14 15" key="1">
    <citation type="journal article" date="2014" name="Int. J. Syst. Evol. Microbiol.">
        <title>Streptomyces hoynatensis sp. nov., isolated from deep marine sediment.</title>
        <authorList>
            <person name="Veyisoglu A."/>
            <person name="Sahin N."/>
        </authorList>
    </citation>
    <scope>NUCLEOTIDE SEQUENCE [LARGE SCALE GENOMIC DNA]</scope>
    <source>
        <strain evidence="14 15">KCTC 29097</strain>
    </source>
</reference>
<feature type="compositionally biased region" description="Low complexity" evidence="11">
    <location>
        <begin position="6"/>
        <end position="55"/>
    </location>
</feature>
<feature type="binding site" evidence="10">
    <location>
        <position position="336"/>
    </location>
    <ligand>
        <name>Zn(2+)</name>
        <dbReference type="ChEBI" id="CHEBI:29105"/>
    </ligand>
</feature>
<dbReference type="InterPro" id="IPR010914">
    <property type="entry name" value="RsgA_GTPase_dom"/>
</dbReference>
<evidence type="ECO:0000256" key="7">
    <source>
        <dbReference type="ARBA" id="ARBA00022833"/>
    </source>
</evidence>
<dbReference type="Gene3D" id="1.10.40.50">
    <property type="entry name" value="Probable gtpase engc, domain 3"/>
    <property type="match status" value="1"/>
</dbReference>
<evidence type="ECO:0000256" key="4">
    <source>
        <dbReference type="ARBA" id="ARBA00022730"/>
    </source>
</evidence>
<dbReference type="Gene3D" id="3.40.50.300">
    <property type="entry name" value="P-loop containing nucleotide triphosphate hydrolases"/>
    <property type="match status" value="1"/>
</dbReference>
<keyword evidence="2 10" id="KW-0690">Ribosome biogenesis</keyword>
<dbReference type="EC" id="3.6.1.-" evidence="10"/>
<comment type="function">
    <text evidence="10">One of several proteins that assist in the late maturation steps of the functional core of the 30S ribosomal subunit. Helps release RbfA from mature subunits. May play a role in the assembly of ribosomal proteins into the subunit. Circularly permuted GTPase that catalyzes slow GTP hydrolysis, GTPase activity is stimulated by the 30S ribosomal subunit.</text>
</comment>
<dbReference type="Pfam" id="PF03193">
    <property type="entry name" value="RsgA_GTPase"/>
    <property type="match status" value="1"/>
</dbReference>
<organism evidence="14 15">
    <name type="scientific">Streptomyces hoynatensis</name>
    <dbReference type="NCBI Taxonomy" id="1141874"/>
    <lineage>
        <taxon>Bacteria</taxon>
        <taxon>Bacillati</taxon>
        <taxon>Actinomycetota</taxon>
        <taxon>Actinomycetes</taxon>
        <taxon>Kitasatosporales</taxon>
        <taxon>Streptomycetaceae</taxon>
        <taxon>Streptomyces</taxon>
    </lineage>
</organism>
<dbReference type="GO" id="GO:0019843">
    <property type="term" value="F:rRNA binding"/>
    <property type="evidence" value="ECO:0007669"/>
    <property type="project" value="UniProtKB-KW"/>
</dbReference>
<feature type="domain" description="EngC GTPase" evidence="12">
    <location>
        <begin position="166"/>
        <end position="311"/>
    </location>
</feature>
<dbReference type="PROSITE" id="PS50936">
    <property type="entry name" value="ENGC_GTPASE"/>
    <property type="match status" value="1"/>
</dbReference>
<dbReference type="GO" id="GO:0005525">
    <property type="term" value="F:GTP binding"/>
    <property type="evidence" value="ECO:0007669"/>
    <property type="project" value="UniProtKB-UniRule"/>
</dbReference>
<dbReference type="GO" id="GO:0005737">
    <property type="term" value="C:cytoplasm"/>
    <property type="evidence" value="ECO:0007669"/>
    <property type="project" value="UniProtKB-SubCell"/>
</dbReference>
<evidence type="ECO:0000313" key="14">
    <source>
        <dbReference type="EMBL" id="RKN42220.1"/>
    </source>
</evidence>
<feature type="binding site" evidence="10">
    <location>
        <begin position="255"/>
        <end position="263"/>
    </location>
    <ligand>
        <name>GTP</name>
        <dbReference type="ChEBI" id="CHEBI:37565"/>
    </ligand>
</feature>
<comment type="subunit">
    <text evidence="10">Monomer. Associates with 30S ribosomal subunit, binds 16S rRNA.</text>
</comment>
<gene>
    <name evidence="10 14" type="primary">rsgA</name>
    <name evidence="14" type="ORF">D7294_12265</name>
</gene>
<dbReference type="PANTHER" id="PTHR32120">
    <property type="entry name" value="SMALL RIBOSOMAL SUBUNIT BIOGENESIS GTPASE RSGA"/>
    <property type="match status" value="1"/>
</dbReference>
<dbReference type="AlphaFoldDB" id="A0A3A9Z206"/>
<dbReference type="CDD" id="cd01854">
    <property type="entry name" value="YjeQ_EngC"/>
    <property type="match status" value="1"/>
</dbReference>
<dbReference type="EMBL" id="RBAL01000006">
    <property type="protein sequence ID" value="RKN42220.1"/>
    <property type="molecule type" value="Genomic_DNA"/>
</dbReference>
<feature type="binding site" evidence="10">
    <location>
        <position position="341"/>
    </location>
    <ligand>
        <name>Zn(2+)</name>
        <dbReference type="ChEBI" id="CHEBI:29105"/>
    </ligand>
</feature>
<dbReference type="Proteomes" id="UP000272474">
    <property type="component" value="Unassembled WGS sequence"/>
</dbReference>
<dbReference type="InterPro" id="IPR027417">
    <property type="entry name" value="P-loop_NTPase"/>
</dbReference>
<evidence type="ECO:0000256" key="10">
    <source>
        <dbReference type="HAMAP-Rule" id="MF_01820"/>
    </source>
</evidence>
<keyword evidence="3 10" id="KW-0479">Metal-binding</keyword>
<keyword evidence="6 10" id="KW-0378">Hydrolase</keyword>
<proteinExistence type="inferred from homology"/>
<evidence type="ECO:0000313" key="15">
    <source>
        <dbReference type="Proteomes" id="UP000272474"/>
    </source>
</evidence>
<dbReference type="SUPFAM" id="SSF52540">
    <property type="entry name" value="P-loop containing nucleoside triphosphate hydrolases"/>
    <property type="match status" value="1"/>
</dbReference>
<evidence type="ECO:0000256" key="5">
    <source>
        <dbReference type="ARBA" id="ARBA00022741"/>
    </source>
</evidence>
<keyword evidence="5 10" id="KW-0547">Nucleotide-binding</keyword>
<name>A0A3A9Z206_9ACTN</name>
<accession>A0A3A9Z206</accession>
<dbReference type="NCBIfam" id="TIGR00157">
    <property type="entry name" value="ribosome small subunit-dependent GTPase A"/>
    <property type="match status" value="1"/>
</dbReference>
<protein>
    <recommendedName>
        <fullName evidence="10">Small ribosomal subunit biogenesis GTPase RsgA</fullName>
        <ecNumber evidence="10">3.6.1.-</ecNumber>
    </recommendedName>
</protein>
<dbReference type="OrthoDB" id="9809485at2"/>
<evidence type="ECO:0000256" key="3">
    <source>
        <dbReference type="ARBA" id="ARBA00022723"/>
    </source>
</evidence>
<dbReference type="HAMAP" id="MF_01820">
    <property type="entry name" value="GTPase_RsgA"/>
    <property type="match status" value="1"/>
</dbReference>
<evidence type="ECO:0000259" key="12">
    <source>
        <dbReference type="PROSITE" id="PS50936"/>
    </source>
</evidence>
<evidence type="ECO:0000256" key="9">
    <source>
        <dbReference type="ARBA" id="ARBA00023134"/>
    </source>
</evidence>
<keyword evidence="4 10" id="KW-0699">rRNA-binding</keyword>
<keyword evidence="1 10" id="KW-0963">Cytoplasm</keyword>
<dbReference type="PROSITE" id="PS51721">
    <property type="entry name" value="G_CP"/>
    <property type="match status" value="1"/>
</dbReference>
<feature type="binding site" evidence="10">
    <location>
        <position position="349"/>
    </location>
    <ligand>
        <name>Zn(2+)</name>
        <dbReference type="ChEBI" id="CHEBI:29105"/>
    </ligand>
</feature>
<keyword evidence="15" id="KW-1185">Reference proteome</keyword>
<dbReference type="GO" id="GO:0042274">
    <property type="term" value="P:ribosomal small subunit biogenesis"/>
    <property type="evidence" value="ECO:0007669"/>
    <property type="project" value="UniProtKB-UniRule"/>
</dbReference>
<dbReference type="GO" id="GO:0003924">
    <property type="term" value="F:GTPase activity"/>
    <property type="evidence" value="ECO:0007669"/>
    <property type="project" value="UniProtKB-UniRule"/>
</dbReference>